<dbReference type="InParanoid" id="A0A067RKW4"/>
<dbReference type="EMBL" id="KK852456">
    <property type="protein sequence ID" value="KDR23618.1"/>
    <property type="molecule type" value="Genomic_DNA"/>
</dbReference>
<dbReference type="eggNOG" id="ENOG502SC2G">
    <property type="taxonomic scope" value="Eukaryota"/>
</dbReference>
<sequence>MATAVAGEIEILRERLEGLQTALSRSLTKDVSLVASLKEWSGDSESGTVQEYFTQIESFTKVNHWTELDMALIAESKLQGLALQYLNGKEELLKDSCPYGVMKKALIDRFSDKLPD</sequence>
<proteinExistence type="predicted"/>
<organism evidence="1 2">
    <name type="scientific">Zootermopsis nevadensis</name>
    <name type="common">Dampwood termite</name>
    <dbReference type="NCBI Taxonomy" id="136037"/>
    <lineage>
        <taxon>Eukaryota</taxon>
        <taxon>Metazoa</taxon>
        <taxon>Ecdysozoa</taxon>
        <taxon>Arthropoda</taxon>
        <taxon>Hexapoda</taxon>
        <taxon>Insecta</taxon>
        <taxon>Pterygota</taxon>
        <taxon>Neoptera</taxon>
        <taxon>Polyneoptera</taxon>
        <taxon>Dictyoptera</taxon>
        <taxon>Blattodea</taxon>
        <taxon>Blattoidea</taxon>
        <taxon>Termitoidae</taxon>
        <taxon>Termopsidae</taxon>
        <taxon>Zootermopsis</taxon>
    </lineage>
</organism>
<dbReference type="Proteomes" id="UP000027135">
    <property type="component" value="Unassembled WGS sequence"/>
</dbReference>
<protein>
    <submittedName>
        <fullName evidence="1">Uncharacterized protein</fullName>
    </submittedName>
</protein>
<dbReference type="AlphaFoldDB" id="A0A067RKW4"/>
<gene>
    <name evidence="1" type="ORF">L798_12178</name>
</gene>
<evidence type="ECO:0000313" key="1">
    <source>
        <dbReference type="EMBL" id="KDR23618.1"/>
    </source>
</evidence>
<name>A0A067RKW4_ZOONE</name>
<reference evidence="1 2" key="1">
    <citation type="journal article" date="2014" name="Nat. Commun.">
        <title>Molecular traces of alternative social organization in a termite genome.</title>
        <authorList>
            <person name="Terrapon N."/>
            <person name="Li C."/>
            <person name="Robertson H.M."/>
            <person name="Ji L."/>
            <person name="Meng X."/>
            <person name="Booth W."/>
            <person name="Chen Z."/>
            <person name="Childers C.P."/>
            <person name="Glastad K.M."/>
            <person name="Gokhale K."/>
            <person name="Gowin J."/>
            <person name="Gronenberg W."/>
            <person name="Hermansen R.A."/>
            <person name="Hu H."/>
            <person name="Hunt B.G."/>
            <person name="Huylmans A.K."/>
            <person name="Khalil S.M."/>
            <person name="Mitchell R.D."/>
            <person name="Munoz-Torres M.C."/>
            <person name="Mustard J.A."/>
            <person name="Pan H."/>
            <person name="Reese J.T."/>
            <person name="Scharf M.E."/>
            <person name="Sun F."/>
            <person name="Vogel H."/>
            <person name="Xiao J."/>
            <person name="Yang W."/>
            <person name="Yang Z."/>
            <person name="Yang Z."/>
            <person name="Zhou J."/>
            <person name="Zhu J."/>
            <person name="Brent C.S."/>
            <person name="Elsik C.G."/>
            <person name="Goodisman M.A."/>
            <person name="Liberles D.A."/>
            <person name="Roe R.M."/>
            <person name="Vargo E.L."/>
            <person name="Vilcinskas A."/>
            <person name="Wang J."/>
            <person name="Bornberg-Bauer E."/>
            <person name="Korb J."/>
            <person name="Zhang G."/>
            <person name="Liebig J."/>
        </authorList>
    </citation>
    <scope>NUCLEOTIDE SEQUENCE [LARGE SCALE GENOMIC DNA]</scope>
    <source>
        <tissue evidence="1">Whole organism</tissue>
    </source>
</reference>
<evidence type="ECO:0000313" key="2">
    <source>
        <dbReference type="Proteomes" id="UP000027135"/>
    </source>
</evidence>
<accession>A0A067RKW4</accession>
<keyword evidence="2" id="KW-1185">Reference proteome</keyword>